<dbReference type="GO" id="GO:0008932">
    <property type="term" value="F:lytic endotransglycosylase activity"/>
    <property type="evidence" value="ECO:0007669"/>
    <property type="project" value="UniProtKB-UniRule"/>
</dbReference>
<evidence type="ECO:0000256" key="5">
    <source>
        <dbReference type="ARBA" id="ARBA00023239"/>
    </source>
</evidence>
<keyword evidence="7" id="KW-0997">Cell inner membrane</keyword>
<dbReference type="GO" id="GO:0009252">
    <property type="term" value="P:peptidoglycan biosynthetic process"/>
    <property type="evidence" value="ECO:0007669"/>
    <property type="project" value="UniProtKB-UniRule"/>
</dbReference>
<dbReference type="Pfam" id="PF02618">
    <property type="entry name" value="YceG"/>
    <property type="match status" value="1"/>
</dbReference>
<evidence type="ECO:0000256" key="7">
    <source>
        <dbReference type="HAMAP-Rule" id="MF_02065"/>
    </source>
</evidence>
<dbReference type="HOGENOM" id="CLU_025574_0_2_4"/>
<evidence type="ECO:0000313" key="10">
    <source>
        <dbReference type="Proteomes" id="UP000004956"/>
    </source>
</evidence>
<accession>H3KHX8</accession>
<keyword evidence="2 7" id="KW-0812">Transmembrane</keyword>
<dbReference type="OrthoDB" id="9814591at2"/>
<dbReference type="PATRIC" id="fig|762967.3.peg.1874"/>
<keyword evidence="6 7" id="KW-0961">Cell wall biogenesis/degradation</keyword>
<evidence type="ECO:0000256" key="8">
    <source>
        <dbReference type="SAM" id="MobiDB-lite"/>
    </source>
</evidence>
<keyword evidence="4 7" id="KW-0472">Membrane</keyword>
<dbReference type="InterPro" id="IPR003770">
    <property type="entry name" value="MLTG-like"/>
</dbReference>
<dbReference type="GO" id="GO:0071555">
    <property type="term" value="P:cell wall organization"/>
    <property type="evidence" value="ECO:0007669"/>
    <property type="project" value="UniProtKB-KW"/>
</dbReference>
<comment type="caution">
    <text evidence="9">The sequence shown here is derived from an EMBL/GenBank/DDBJ whole genome shotgun (WGS) entry which is preliminary data.</text>
</comment>
<reference evidence="9 10" key="1">
    <citation type="submission" date="2011-11" db="EMBL/GenBank/DDBJ databases">
        <authorList>
            <person name="Weinstock G."/>
            <person name="Sodergren E."/>
            <person name="Clifton S."/>
            <person name="Fulton L."/>
            <person name="Fulton B."/>
            <person name="Courtney L."/>
            <person name="Fronick C."/>
            <person name="Harrison M."/>
            <person name="Strong C."/>
            <person name="Farmer C."/>
            <person name="Delahaunty K."/>
            <person name="Markovic C."/>
            <person name="Hall O."/>
            <person name="Minx P."/>
            <person name="Tomlinson C."/>
            <person name="Mitreva M."/>
            <person name="Hou S."/>
            <person name="Chen J."/>
            <person name="Wollam A."/>
            <person name="Pepin K.H."/>
            <person name="Johnson M."/>
            <person name="Bhonagiri V."/>
            <person name="Zhang X."/>
            <person name="Suruliraj S."/>
            <person name="Warren W."/>
            <person name="Chinwalla A."/>
            <person name="Mardis E.R."/>
            <person name="Wilson R.K."/>
        </authorList>
    </citation>
    <scope>NUCLEOTIDE SEQUENCE [LARGE SCALE GENOMIC DNA]</scope>
    <source>
        <strain evidence="9 10">YIT 11816</strain>
    </source>
</reference>
<feature type="transmembrane region" description="Helical" evidence="7">
    <location>
        <begin position="159"/>
        <end position="180"/>
    </location>
</feature>
<keyword evidence="3 7" id="KW-1133">Transmembrane helix</keyword>
<evidence type="ECO:0000256" key="4">
    <source>
        <dbReference type="ARBA" id="ARBA00023136"/>
    </source>
</evidence>
<feature type="compositionally biased region" description="Basic and acidic residues" evidence="8">
    <location>
        <begin position="68"/>
        <end position="86"/>
    </location>
</feature>
<evidence type="ECO:0000313" key="9">
    <source>
        <dbReference type="EMBL" id="EHY30279.1"/>
    </source>
</evidence>
<dbReference type="EC" id="4.2.2.29" evidence="7"/>
<dbReference type="CDD" id="cd08010">
    <property type="entry name" value="MltG_like"/>
    <property type="match status" value="1"/>
</dbReference>
<comment type="function">
    <text evidence="7">Functions as a peptidoglycan terminase that cleaves nascent peptidoglycan strands endolytically to terminate their elongation.</text>
</comment>
<dbReference type="PANTHER" id="PTHR30518:SF2">
    <property type="entry name" value="ENDOLYTIC MUREIN TRANSGLYCOSYLASE"/>
    <property type="match status" value="1"/>
</dbReference>
<dbReference type="PANTHER" id="PTHR30518">
    <property type="entry name" value="ENDOLYTIC MUREIN TRANSGLYCOSYLASE"/>
    <property type="match status" value="1"/>
</dbReference>
<evidence type="ECO:0000256" key="1">
    <source>
        <dbReference type="ARBA" id="ARBA00022475"/>
    </source>
</evidence>
<evidence type="ECO:0000256" key="6">
    <source>
        <dbReference type="ARBA" id="ARBA00023316"/>
    </source>
</evidence>
<dbReference type="STRING" id="762967.HMPREF9440_02375"/>
<name>H3KHX8_9BURK</name>
<dbReference type="EMBL" id="AFBQ01000362">
    <property type="protein sequence ID" value="EHY30279.1"/>
    <property type="molecule type" value="Genomic_DNA"/>
</dbReference>
<dbReference type="GO" id="GO:0005886">
    <property type="term" value="C:plasma membrane"/>
    <property type="evidence" value="ECO:0007669"/>
    <property type="project" value="UniProtKB-SubCell"/>
</dbReference>
<proteinExistence type="inferred from homology"/>
<feature type="compositionally biased region" description="Basic and acidic residues" evidence="8">
    <location>
        <begin position="46"/>
        <end position="59"/>
    </location>
</feature>
<dbReference type="Gene3D" id="3.30.160.60">
    <property type="entry name" value="Classic Zinc Finger"/>
    <property type="match status" value="1"/>
</dbReference>
<comment type="subcellular location">
    <subcellularLocation>
        <location evidence="7">Cell inner membrane</location>
        <topology evidence="7">Single-pass membrane protein</topology>
    </subcellularLocation>
</comment>
<dbReference type="HAMAP" id="MF_02065">
    <property type="entry name" value="MltG"/>
    <property type="match status" value="1"/>
</dbReference>
<keyword evidence="1 7" id="KW-1003">Cell membrane</keyword>
<dbReference type="Proteomes" id="UP000004956">
    <property type="component" value="Unassembled WGS sequence"/>
</dbReference>
<keyword evidence="5 7" id="KW-0456">Lyase</keyword>
<feature type="compositionally biased region" description="Basic and acidic residues" evidence="8">
    <location>
        <begin position="116"/>
        <end position="131"/>
    </location>
</feature>
<sequence>MAQPKDNDPTAAVGTPQDAPEQTPGTEPPAPETPRADDAAPAGEAPESKEEKDPKKPEDAPEASGDAPEEKTEASSEEASEGKAGEAEASASTEEADAEEKSEDAESSSPSESSEGADKPEPAESPERNEAEPAQALGDKADEAVAGNRRFVIRRSAKWGGIALLIVTLAVLIGAALIRWDLFSRPVAIASGEPTVDVFVEEGDTAQRIMNRIVASGLDVTPLELRAAARLHDRGLSRVHAGLYRFEANRPVSAILDRLAEGPLIDQQVRIPDGVPIWTVRQLLADAVNLKPESTKLSDEELRKALGLEAYPSIEGFIAPETYRYGSGTSDLMVLRRAVERQKRLLNEAWTTRSPNAQVKTPYELLILASIIERESGIRRDRHLVSSVFHNRLAVKMPLQTDPTVIYGLGERFNGNITKKDLQTFTPYNTYRITGLPPTPIGMPTPASIEAAAHPAETRYLYFVSRGDGTSEFTTNLKDHNRAVRHFILEKRQTPFSPSAPAPKDGNAPLRAQ</sequence>
<organism evidence="9 10">
    <name type="scientific">Sutterella parvirubra YIT 11816</name>
    <dbReference type="NCBI Taxonomy" id="762967"/>
    <lineage>
        <taxon>Bacteria</taxon>
        <taxon>Pseudomonadati</taxon>
        <taxon>Pseudomonadota</taxon>
        <taxon>Betaproteobacteria</taxon>
        <taxon>Burkholderiales</taxon>
        <taxon>Sutterellaceae</taxon>
        <taxon>Sutterella</taxon>
    </lineage>
</organism>
<feature type="compositionally biased region" description="Acidic residues" evidence="8">
    <location>
        <begin position="94"/>
        <end position="106"/>
    </location>
</feature>
<keyword evidence="10" id="KW-1185">Reference proteome</keyword>
<dbReference type="NCBIfam" id="TIGR00247">
    <property type="entry name" value="endolytic transglycosylase MltG"/>
    <property type="match status" value="1"/>
</dbReference>
<dbReference type="AlphaFoldDB" id="H3KHX8"/>
<feature type="site" description="Important for catalytic activity" evidence="7">
    <location>
        <position position="375"/>
    </location>
</feature>
<gene>
    <name evidence="7" type="primary">mltG</name>
    <name evidence="9" type="ORF">HMPREF9440_02375</name>
</gene>
<evidence type="ECO:0000256" key="2">
    <source>
        <dbReference type="ARBA" id="ARBA00022692"/>
    </source>
</evidence>
<evidence type="ECO:0000256" key="3">
    <source>
        <dbReference type="ARBA" id="ARBA00022989"/>
    </source>
</evidence>
<protein>
    <recommendedName>
        <fullName evidence="7">Endolytic murein transglycosylase</fullName>
        <ecNumber evidence="7">4.2.2.29</ecNumber>
    </recommendedName>
    <alternativeName>
        <fullName evidence="7">Peptidoglycan lytic transglycosylase</fullName>
    </alternativeName>
    <alternativeName>
        <fullName evidence="7">Peptidoglycan polymerization terminase</fullName>
    </alternativeName>
</protein>
<feature type="region of interest" description="Disordered" evidence="8">
    <location>
        <begin position="490"/>
        <end position="513"/>
    </location>
</feature>
<comment type="similarity">
    <text evidence="7">Belongs to the transglycosylase MltG family.</text>
</comment>
<comment type="catalytic activity">
    <reaction evidence="7">
        <text>a peptidoglycan chain = a peptidoglycan chain with N-acetyl-1,6-anhydromuramyl-[peptide] at the reducing end + a peptidoglycan chain with N-acetylglucosamine at the non-reducing end.</text>
        <dbReference type="EC" id="4.2.2.29"/>
    </reaction>
</comment>
<dbReference type="RefSeq" id="WP_008543764.1">
    <property type="nucleotide sequence ID" value="NZ_JH605015.1"/>
</dbReference>
<feature type="region of interest" description="Disordered" evidence="8">
    <location>
        <begin position="1"/>
        <end position="142"/>
    </location>
</feature>